<evidence type="ECO:0000313" key="4">
    <source>
        <dbReference type="Proteomes" id="UP001385951"/>
    </source>
</evidence>
<reference evidence="3 4" key="1">
    <citation type="submission" date="2022-09" db="EMBL/GenBank/DDBJ databases">
        <authorList>
            <person name="Palmer J.M."/>
        </authorList>
    </citation>
    <scope>NUCLEOTIDE SEQUENCE [LARGE SCALE GENOMIC DNA]</scope>
    <source>
        <strain evidence="3 4">DSM 7382</strain>
    </source>
</reference>
<feature type="compositionally biased region" description="Low complexity" evidence="1">
    <location>
        <begin position="317"/>
        <end position="353"/>
    </location>
</feature>
<proteinExistence type="predicted"/>
<keyword evidence="2" id="KW-0812">Transmembrane</keyword>
<evidence type="ECO:0000313" key="3">
    <source>
        <dbReference type="EMBL" id="KAK7684924.1"/>
    </source>
</evidence>
<feature type="region of interest" description="Disordered" evidence="1">
    <location>
        <begin position="317"/>
        <end position="401"/>
    </location>
</feature>
<feature type="region of interest" description="Disordered" evidence="1">
    <location>
        <begin position="222"/>
        <end position="258"/>
    </location>
</feature>
<dbReference type="EMBL" id="JASBNA010000022">
    <property type="protein sequence ID" value="KAK7684924.1"/>
    <property type="molecule type" value="Genomic_DNA"/>
</dbReference>
<feature type="region of interest" description="Disordered" evidence="1">
    <location>
        <begin position="416"/>
        <end position="515"/>
    </location>
</feature>
<dbReference type="AlphaFoldDB" id="A0AAW0G3E8"/>
<feature type="compositionally biased region" description="Gly residues" evidence="1">
    <location>
        <begin position="227"/>
        <end position="239"/>
    </location>
</feature>
<keyword evidence="2" id="KW-0472">Membrane</keyword>
<feature type="compositionally biased region" description="Low complexity" evidence="1">
    <location>
        <begin position="444"/>
        <end position="462"/>
    </location>
</feature>
<gene>
    <name evidence="3" type="ORF">QCA50_011759</name>
</gene>
<keyword evidence="2" id="KW-1133">Transmembrane helix</keyword>
<sequence>MSDPTLPLSTLSLSSDAPLPTSSGISTMPFLSFNEIPEMTACSSGVIGWSTSGDLHNLTLLVTNYFFRPPTTLIDEARLERRQTFHVYLRQFGPFPDPGLMDSFTWSPVDLPGGTYIARAIADELSLATTSSPFTITNGTDLSCLNAVSSSTAPASGSSTSAPSSATSTSTAAVPIGAVNDPDSSKRIAGAVAGGVIGGIVLVAAIIGFLFFLRLSSRRRSARANGSGSGGQGGRGRGVLGKWNGLSSRDSNIGGGSLPTVVGDVKRKKHETVDSMGVISVASSAPIGSNEDVATLAEEKSLKEYIETVPPLAYRRSSISSAPNSPHSPYNAQNPFASHPASPTSASSRKSTSQNRAQALAKLDSHGIERQTSVSSTASSTNFNRRQSLDGRVLSTTGMADPFATPVGAEMIPMNRSSSAQTNAHSQRRAARKPVPTYDENNGSPGSPSSPLSSSYVPSPISRTGSTGSRRVERQESSSSSPVTPYPPTAPYTHMQSTPYARANDSGSSSALGVPSSLRQGSIGMGGAVSREDLVAAGLSAGLPDLNHKSSFGDGRMVHYLIPDMPPPPRN</sequence>
<feature type="transmembrane region" description="Helical" evidence="2">
    <location>
        <begin position="188"/>
        <end position="213"/>
    </location>
</feature>
<keyword evidence="4" id="KW-1185">Reference proteome</keyword>
<name>A0AAW0G3E8_9APHY</name>
<feature type="compositionally biased region" description="Low complexity" evidence="1">
    <location>
        <begin position="506"/>
        <end position="515"/>
    </location>
</feature>
<evidence type="ECO:0000256" key="1">
    <source>
        <dbReference type="SAM" id="MobiDB-lite"/>
    </source>
</evidence>
<dbReference type="Proteomes" id="UP001385951">
    <property type="component" value="Unassembled WGS sequence"/>
</dbReference>
<feature type="compositionally biased region" description="Polar residues" evidence="1">
    <location>
        <begin position="416"/>
        <end position="425"/>
    </location>
</feature>
<accession>A0AAW0G3E8</accession>
<protein>
    <submittedName>
        <fullName evidence="3">Uncharacterized protein</fullName>
    </submittedName>
</protein>
<feature type="compositionally biased region" description="Polar residues" evidence="1">
    <location>
        <begin position="370"/>
        <end position="386"/>
    </location>
</feature>
<comment type="caution">
    <text evidence="3">The sequence shown here is derived from an EMBL/GenBank/DDBJ whole genome shotgun (WGS) entry which is preliminary data.</text>
</comment>
<evidence type="ECO:0000256" key="2">
    <source>
        <dbReference type="SAM" id="Phobius"/>
    </source>
</evidence>
<organism evidence="3 4">
    <name type="scientific">Cerrena zonata</name>
    <dbReference type="NCBI Taxonomy" id="2478898"/>
    <lineage>
        <taxon>Eukaryota</taxon>
        <taxon>Fungi</taxon>
        <taxon>Dikarya</taxon>
        <taxon>Basidiomycota</taxon>
        <taxon>Agaricomycotina</taxon>
        <taxon>Agaricomycetes</taxon>
        <taxon>Polyporales</taxon>
        <taxon>Cerrenaceae</taxon>
        <taxon>Cerrena</taxon>
    </lineage>
</organism>